<dbReference type="InterPro" id="IPR016181">
    <property type="entry name" value="Acyl_CoA_acyltransferase"/>
</dbReference>
<protein>
    <submittedName>
        <fullName evidence="2">GNAT family N-acetyltransferase</fullName>
    </submittedName>
</protein>
<dbReference type="EMBL" id="CP097635">
    <property type="protein sequence ID" value="URI07425.1"/>
    <property type="molecule type" value="Genomic_DNA"/>
</dbReference>
<dbReference type="Pfam" id="PF00583">
    <property type="entry name" value="Acetyltransf_1"/>
    <property type="match status" value="1"/>
</dbReference>
<accession>A0ABY4S5B2</accession>
<keyword evidence="3" id="KW-1185">Reference proteome</keyword>
<name>A0ABY4S5B2_AQUTE</name>
<dbReference type="CDD" id="cd04301">
    <property type="entry name" value="NAT_SF"/>
    <property type="match status" value="1"/>
</dbReference>
<dbReference type="InterPro" id="IPR000182">
    <property type="entry name" value="GNAT_dom"/>
</dbReference>
<dbReference type="PANTHER" id="PTHR43305:SF1">
    <property type="entry name" value="FAMILY N-ACETYLTRANSFERASE, PUTATIVE (AFU_ORTHOLOGUE AFUA_2G01380)-RELATED"/>
    <property type="match status" value="1"/>
</dbReference>
<dbReference type="Proteomes" id="UP001056201">
    <property type="component" value="Chromosome 1"/>
</dbReference>
<gene>
    <name evidence="2" type="ORF">MW290_02050</name>
</gene>
<dbReference type="PROSITE" id="PS51186">
    <property type="entry name" value="GNAT"/>
    <property type="match status" value="1"/>
</dbReference>
<dbReference type="RefSeq" id="WP_250196701.1">
    <property type="nucleotide sequence ID" value="NZ_CP097635.1"/>
</dbReference>
<feature type="domain" description="N-acetyltransferase" evidence="1">
    <location>
        <begin position="2"/>
        <end position="159"/>
    </location>
</feature>
<reference evidence="2" key="1">
    <citation type="submission" date="2022-05" db="EMBL/GenBank/DDBJ databases">
        <title>An RpoN-dependent PEP-CTERM gene is involved in floc formation of an Aquincola tertiaricarbonis strain.</title>
        <authorList>
            <person name="Qiu D."/>
            <person name="Xia M."/>
        </authorList>
    </citation>
    <scope>NUCLEOTIDE SEQUENCE</scope>
    <source>
        <strain evidence="2">RN12</strain>
    </source>
</reference>
<evidence type="ECO:0000313" key="2">
    <source>
        <dbReference type="EMBL" id="URI07425.1"/>
    </source>
</evidence>
<evidence type="ECO:0000313" key="3">
    <source>
        <dbReference type="Proteomes" id="UP001056201"/>
    </source>
</evidence>
<evidence type="ECO:0000259" key="1">
    <source>
        <dbReference type="PROSITE" id="PS51186"/>
    </source>
</evidence>
<dbReference type="PANTHER" id="PTHR43305">
    <property type="entry name" value="FAMILY N-ACETYLTRANSFERASE, PUTATIVE (AFU_ORTHOLOGUE AFUA_2G01380)-RELATED"/>
    <property type="match status" value="1"/>
</dbReference>
<dbReference type="Gene3D" id="3.40.630.30">
    <property type="match status" value="1"/>
</dbReference>
<dbReference type="InterPro" id="IPR052777">
    <property type="entry name" value="Acetyltransferase_Enz"/>
</dbReference>
<sequence length="185" mass="20365">MLTIQPARFPDERDDVVAIFQEYVRSPSVSLDFQDYQQEFATLPGAYASPEGCLLLAREGAAVLGCAAMRRIDATTCEMKRVYVRPAARGKQLGRRLVEAILAEARTAGYARICLDVLPEFVAAQQLYASLGFRSAEAVSFNPVPGTRFLALALQQPEDELLEAMAEIQRGDTVPLDELLTSLPR</sequence>
<dbReference type="SUPFAM" id="SSF55729">
    <property type="entry name" value="Acyl-CoA N-acyltransferases (Nat)"/>
    <property type="match status" value="1"/>
</dbReference>
<proteinExistence type="predicted"/>
<organism evidence="2 3">
    <name type="scientific">Aquincola tertiaricarbonis</name>
    <dbReference type="NCBI Taxonomy" id="391953"/>
    <lineage>
        <taxon>Bacteria</taxon>
        <taxon>Pseudomonadati</taxon>
        <taxon>Pseudomonadota</taxon>
        <taxon>Betaproteobacteria</taxon>
        <taxon>Burkholderiales</taxon>
        <taxon>Sphaerotilaceae</taxon>
        <taxon>Aquincola</taxon>
    </lineage>
</organism>